<dbReference type="GO" id="GO:0008168">
    <property type="term" value="F:methyltransferase activity"/>
    <property type="evidence" value="ECO:0007669"/>
    <property type="project" value="UniProtKB-KW"/>
</dbReference>
<sequence length="213" mass="24293">MAVPYTNPGDALQLYTRVEKVPGYFNYDDAQHFQLVLRMQSLMGITGDLLEIGCWKGRSALFMSFFVQPRERLIISDVFSQPANDVYSEYPSVDEVKKNLEMNPNIASSQLLFLEGNSANLQLPPDVKLRFAHIDGGHSFQECYRDLITITPRMILNGVVVIDDYDHPDWPEVKLAADTWLKKYSQFRVLGELNRNVAKGKKIYLINIASSNQ</sequence>
<protein>
    <submittedName>
        <fullName evidence="1">Methyltransferase domain protein</fullName>
    </submittedName>
</protein>
<dbReference type="AlphaFoldDB" id="A0A554X2C6"/>
<dbReference type="OrthoDB" id="9799872at2"/>
<gene>
    <name evidence="1" type="ORF">Tchar_02518</name>
</gene>
<evidence type="ECO:0000313" key="1">
    <source>
        <dbReference type="EMBL" id="TSE29974.1"/>
    </source>
</evidence>
<dbReference type="GO" id="GO:0032259">
    <property type="term" value="P:methylation"/>
    <property type="evidence" value="ECO:0007669"/>
    <property type="project" value="UniProtKB-KW"/>
</dbReference>
<dbReference type="EMBL" id="VJON01000060">
    <property type="protein sequence ID" value="TSE29974.1"/>
    <property type="molecule type" value="Genomic_DNA"/>
</dbReference>
<evidence type="ECO:0000313" key="2">
    <source>
        <dbReference type="Proteomes" id="UP000318294"/>
    </source>
</evidence>
<keyword evidence="1" id="KW-0489">Methyltransferase</keyword>
<dbReference type="Pfam" id="PF13578">
    <property type="entry name" value="Methyltransf_24"/>
    <property type="match status" value="1"/>
</dbReference>
<dbReference type="SUPFAM" id="SSF53335">
    <property type="entry name" value="S-adenosyl-L-methionine-dependent methyltransferases"/>
    <property type="match status" value="1"/>
</dbReference>
<accession>A0A554X2C6</accession>
<organism evidence="1 2">
    <name type="scientific">Tepidimonas charontis</name>
    <dbReference type="NCBI Taxonomy" id="2267262"/>
    <lineage>
        <taxon>Bacteria</taxon>
        <taxon>Pseudomonadati</taxon>
        <taxon>Pseudomonadota</taxon>
        <taxon>Betaproteobacteria</taxon>
        <taxon>Burkholderiales</taxon>
        <taxon>Tepidimonas</taxon>
    </lineage>
</organism>
<dbReference type="Proteomes" id="UP000318294">
    <property type="component" value="Unassembled WGS sequence"/>
</dbReference>
<reference evidence="1 2" key="1">
    <citation type="submission" date="2019-07" db="EMBL/GenBank/DDBJ databases">
        <title>Tepidimonas charontis SPSP-6 draft genome.</title>
        <authorList>
            <person name="Da Costa M.S."/>
            <person name="Froufe H.J.C."/>
            <person name="Egas C."/>
            <person name="Albuquerque L."/>
        </authorList>
    </citation>
    <scope>NUCLEOTIDE SEQUENCE [LARGE SCALE GENOMIC DNA]</scope>
    <source>
        <strain evidence="1 2">SPSP-6</strain>
    </source>
</reference>
<comment type="caution">
    <text evidence="1">The sequence shown here is derived from an EMBL/GenBank/DDBJ whole genome shotgun (WGS) entry which is preliminary data.</text>
</comment>
<dbReference type="InterPro" id="IPR029063">
    <property type="entry name" value="SAM-dependent_MTases_sf"/>
</dbReference>
<name>A0A554X2C6_9BURK</name>
<dbReference type="RefSeq" id="WP_144329356.1">
    <property type="nucleotide sequence ID" value="NZ_VJON01000060.1"/>
</dbReference>
<keyword evidence="2" id="KW-1185">Reference proteome</keyword>
<proteinExistence type="predicted"/>
<keyword evidence="1" id="KW-0808">Transferase</keyword>
<dbReference type="Gene3D" id="3.40.50.150">
    <property type="entry name" value="Vaccinia Virus protein VP39"/>
    <property type="match status" value="1"/>
</dbReference>